<proteinExistence type="predicted"/>
<dbReference type="PANTHER" id="PTHR38733:SF1">
    <property type="entry name" value="TYPE IV METHYL-DIRECTED RESTRICTION ENZYME ECOKMCRBC"/>
    <property type="match status" value="1"/>
</dbReference>
<dbReference type="RefSeq" id="WP_343193002.1">
    <property type="nucleotide sequence ID" value="NZ_JBCIVJ010000001.1"/>
</dbReference>
<dbReference type="Proteomes" id="UP001411173">
    <property type="component" value="Unassembled WGS sequence"/>
</dbReference>
<dbReference type="PANTHER" id="PTHR38733">
    <property type="entry name" value="PROTEIN MCRC"/>
    <property type="match status" value="1"/>
</dbReference>
<evidence type="ECO:0000313" key="1">
    <source>
        <dbReference type="EMBL" id="MEN0577608.1"/>
    </source>
</evidence>
<evidence type="ECO:0000313" key="2">
    <source>
        <dbReference type="Proteomes" id="UP001411173"/>
    </source>
</evidence>
<organism evidence="1 2">
    <name type="scientific">Phytobacter palmae</name>
    <dbReference type="NCBI Taxonomy" id="1855371"/>
    <lineage>
        <taxon>Bacteria</taxon>
        <taxon>Pseudomonadati</taxon>
        <taxon>Pseudomonadota</taxon>
        <taxon>Gammaproteobacteria</taxon>
        <taxon>Enterobacterales</taxon>
        <taxon>Enterobacteriaceae</taxon>
        <taxon>Phytobacter</taxon>
    </lineage>
</organism>
<protein>
    <submittedName>
        <fullName evidence="1">McrC family protein</fullName>
    </submittedName>
</protein>
<gene>
    <name evidence="1" type="ORF">AAIG39_01120</name>
</gene>
<dbReference type="Pfam" id="PF10117">
    <property type="entry name" value="McrBC"/>
    <property type="match status" value="1"/>
</dbReference>
<dbReference type="InterPro" id="IPR019292">
    <property type="entry name" value="McrC"/>
</dbReference>
<dbReference type="EMBL" id="JBCIVJ010000001">
    <property type="protein sequence ID" value="MEN0577608.1"/>
    <property type="molecule type" value="Genomic_DNA"/>
</dbReference>
<sequence>MKQKWITVREHARLTTSDVQDTLDRAQISASAFDWLCQLQAGVSKQGARLVEVEDRRWLRLDGYVGIIHTPCGTDIEILPKHFNEEDSPQSSRALLCKLIASALDLPYRETGSADLQLFRFPLTEWIMRQFLLALDRLLKRGLRFDYQMVEEEQPYLRGQLDMARQMRQPPGREHRFHQRHALFLPDRPENRLLRLALDKVCQHAREADNWRLGHELRVIMHEIPPSRQVRLDFCNWRNDRLLAHYQPVRPWCELILGEHMPLAIQGRSKGISLLFPMERLFEQHVARSLKQQLPPSAHLRSQVASRYLCTHDGDDMFRLKPDLLLEHDGEKWLLDTKWKRLDGGARDNKYDLAQQDFYQMLAYGHKYLNGKGEMVLIYPKTLDFSAPLKPFVFSPELILHVWPYDLESDKLVASAVHSLPLLITPNGSLALINNGAETTKVDAAEGTA</sequence>
<reference evidence="1 2" key="1">
    <citation type="submission" date="2024-02" db="EMBL/GenBank/DDBJ databases">
        <title>Whole genome of MDR Enterobacteriaceae from southern Thailand.</title>
        <authorList>
            <person name="Surachat K."/>
        </authorList>
    </citation>
    <scope>NUCLEOTIDE SEQUENCE [LARGE SCALE GENOMIC DNA]</scope>
    <source>
        <strain evidence="1 2">PSU_29</strain>
    </source>
</reference>
<keyword evidence="2" id="KW-1185">Reference proteome</keyword>
<accession>A0ABU9UZ04</accession>
<name>A0ABU9UZ04_9ENTR</name>
<comment type="caution">
    <text evidence="1">The sequence shown here is derived from an EMBL/GenBank/DDBJ whole genome shotgun (WGS) entry which is preliminary data.</text>
</comment>